<dbReference type="NCBIfam" id="TIGR00801">
    <property type="entry name" value="ncs2"/>
    <property type="match status" value="1"/>
</dbReference>
<sequence length="436" mass="44320">MSENVRLRVGDRPPAVQMIPLGLQHLFAMFGATVLVPILTGLNPSVALLTSGLGTLLFILITGGQVPAYLGSSFAFIAPILAVSAASGPAYALGGAVAVGLLYAVVAGIIRLVGVGWLDRVLPPVLVGSLIVVIGLGLAPVGVQMAGLSKEAVSLFDTDIQIAFFTLLSAVAAAAFLRGFFAVIPILLGIVSGYVFALLRGAVDLTALREAAWIGLPAFTAPAFSWSAVAVFLPVAAVTLAEHLGDVLVLGRVVGKNFYKKPGLQRTLMGDGLATALAGLLGGPPNTTYGENIGVIAITKVYSVWVIGLAASFATVLAFVPKLGAAIQTIPAPVMGGVTIMLFGVIASSGIRTLVESGIDFSQTRNLLISSVVLVLGIGGAKIGELSGMGLAAIVGVILNLLLPMPGGAREGAGEAERAEPDEARARSAREASEGA</sequence>
<dbReference type="PROSITE" id="PS01116">
    <property type="entry name" value="XANTH_URACIL_PERMASE"/>
    <property type="match status" value="1"/>
</dbReference>
<keyword evidence="10" id="KW-1185">Reference proteome</keyword>
<keyword evidence="6 8" id="KW-0472">Membrane</keyword>
<protein>
    <submittedName>
        <fullName evidence="9">Uracil transporter</fullName>
    </submittedName>
</protein>
<dbReference type="PATRIC" id="fig|1555112.3.peg.1601"/>
<dbReference type="AlphaFoldDB" id="A0A0K2SJW9"/>
<comment type="similarity">
    <text evidence="2">Belongs to the nucleobase:cation symporter-2 (NCS2) (TC 2.A.40) family.</text>
</comment>
<evidence type="ECO:0000313" key="9">
    <source>
        <dbReference type="EMBL" id="BAS27413.1"/>
    </source>
</evidence>
<keyword evidence="4 8" id="KW-0812">Transmembrane</keyword>
<feature type="transmembrane region" description="Helical" evidence="8">
    <location>
        <begin position="92"/>
        <end position="113"/>
    </location>
</feature>
<evidence type="ECO:0000256" key="7">
    <source>
        <dbReference type="SAM" id="MobiDB-lite"/>
    </source>
</evidence>
<evidence type="ECO:0000256" key="4">
    <source>
        <dbReference type="ARBA" id="ARBA00022692"/>
    </source>
</evidence>
<dbReference type="RefSeq" id="WP_082726002.1">
    <property type="nucleotide sequence ID" value="NZ_AP014924.1"/>
</dbReference>
<feature type="transmembrane region" description="Helical" evidence="8">
    <location>
        <begin position="367"/>
        <end position="384"/>
    </location>
</feature>
<reference evidence="10" key="2">
    <citation type="journal article" date="2016" name="Int. J. Syst. Evol. Microbiol.">
        <title>Complete genome sequence and cell structure of Limnochorda pilosa, a Gram-negative spore-former within the phylum Firmicutes.</title>
        <authorList>
            <person name="Watanabe M."/>
            <person name="Kojima H."/>
            <person name="Fukui M."/>
        </authorList>
    </citation>
    <scope>NUCLEOTIDE SEQUENCE [LARGE SCALE GENOMIC DNA]</scope>
    <source>
        <strain evidence="10">HC45</strain>
    </source>
</reference>
<evidence type="ECO:0000256" key="8">
    <source>
        <dbReference type="SAM" id="Phobius"/>
    </source>
</evidence>
<feature type="compositionally biased region" description="Basic and acidic residues" evidence="7">
    <location>
        <begin position="412"/>
        <end position="436"/>
    </location>
</feature>
<feature type="transmembrane region" description="Helical" evidence="8">
    <location>
        <begin position="184"/>
        <end position="203"/>
    </location>
</feature>
<gene>
    <name evidence="9" type="ORF">LIP_1566</name>
</gene>
<feature type="transmembrane region" description="Helical" evidence="8">
    <location>
        <begin position="160"/>
        <end position="177"/>
    </location>
</feature>
<dbReference type="GO" id="GO:0005886">
    <property type="term" value="C:plasma membrane"/>
    <property type="evidence" value="ECO:0007669"/>
    <property type="project" value="UniProtKB-ARBA"/>
</dbReference>
<dbReference type="KEGG" id="lpil:LIP_1566"/>
<feature type="transmembrane region" description="Helical" evidence="8">
    <location>
        <begin position="21"/>
        <end position="39"/>
    </location>
</feature>
<evidence type="ECO:0000256" key="1">
    <source>
        <dbReference type="ARBA" id="ARBA00004141"/>
    </source>
</evidence>
<keyword evidence="5 8" id="KW-1133">Transmembrane helix</keyword>
<name>A0A0K2SJW9_LIMPI</name>
<feature type="transmembrane region" description="Helical" evidence="8">
    <location>
        <begin position="301"/>
        <end position="320"/>
    </location>
</feature>
<evidence type="ECO:0000256" key="6">
    <source>
        <dbReference type="ARBA" id="ARBA00023136"/>
    </source>
</evidence>
<dbReference type="InterPro" id="IPR006043">
    <property type="entry name" value="NCS2"/>
</dbReference>
<evidence type="ECO:0000256" key="2">
    <source>
        <dbReference type="ARBA" id="ARBA00008821"/>
    </source>
</evidence>
<feature type="region of interest" description="Disordered" evidence="7">
    <location>
        <begin position="409"/>
        <end position="436"/>
    </location>
</feature>
<dbReference type="PANTHER" id="PTHR11119">
    <property type="entry name" value="XANTHINE-URACIL / VITAMIN C PERMEASE FAMILY MEMBER"/>
    <property type="match status" value="1"/>
</dbReference>
<organism evidence="9 10">
    <name type="scientific">Limnochorda pilosa</name>
    <dbReference type="NCBI Taxonomy" id="1555112"/>
    <lineage>
        <taxon>Bacteria</taxon>
        <taxon>Bacillati</taxon>
        <taxon>Bacillota</taxon>
        <taxon>Limnochordia</taxon>
        <taxon>Limnochordales</taxon>
        <taxon>Limnochordaceae</taxon>
        <taxon>Limnochorda</taxon>
    </lineage>
</organism>
<reference evidence="10" key="1">
    <citation type="submission" date="2015-07" db="EMBL/GenBank/DDBJ databases">
        <title>Complete genome sequence and phylogenetic analysis of Limnochorda pilosa.</title>
        <authorList>
            <person name="Watanabe M."/>
            <person name="Kojima H."/>
            <person name="Fukui M."/>
        </authorList>
    </citation>
    <scope>NUCLEOTIDE SEQUENCE [LARGE SCALE GENOMIC DNA]</scope>
    <source>
        <strain evidence="10">HC45</strain>
    </source>
</reference>
<feature type="transmembrane region" description="Helical" evidence="8">
    <location>
        <begin position="332"/>
        <end position="355"/>
    </location>
</feature>
<dbReference type="InterPro" id="IPR006042">
    <property type="entry name" value="Xan_ur_permease"/>
</dbReference>
<dbReference type="Pfam" id="PF00860">
    <property type="entry name" value="Xan_ur_permease"/>
    <property type="match status" value="1"/>
</dbReference>
<feature type="transmembrane region" description="Helical" evidence="8">
    <location>
        <begin position="125"/>
        <end position="148"/>
    </location>
</feature>
<dbReference type="EMBL" id="AP014924">
    <property type="protein sequence ID" value="BAS27413.1"/>
    <property type="molecule type" value="Genomic_DNA"/>
</dbReference>
<dbReference type="Proteomes" id="UP000065807">
    <property type="component" value="Chromosome"/>
</dbReference>
<evidence type="ECO:0000256" key="5">
    <source>
        <dbReference type="ARBA" id="ARBA00022989"/>
    </source>
</evidence>
<evidence type="ECO:0000313" key="10">
    <source>
        <dbReference type="Proteomes" id="UP000065807"/>
    </source>
</evidence>
<comment type="subcellular location">
    <subcellularLocation>
        <location evidence="1">Membrane</location>
        <topology evidence="1">Multi-pass membrane protein</topology>
    </subcellularLocation>
</comment>
<evidence type="ECO:0000256" key="3">
    <source>
        <dbReference type="ARBA" id="ARBA00022448"/>
    </source>
</evidence>
<proteinExistence type="inferred from homology"/>
<accession>A0A0K2SJW9</accession>
<dbReference type="STRING" id="1555112.LIP_1566"/>
<keyword evidence="3" id="KW-0813">Transport</keyword>
<dbReference type="OrthoDB" id="9779092at2"/>
<dbReference type="GO" id="GO:0015205">
    <property type="term" value="F:nucleobase transmembrane transporter activity"/>
    <property type="evidence" value="ECO:0007669"/>
    <property type="project" value="UniProtKB-ARBA"/>
</dbReference>